<gene>
    <name evidence="2" type="ORF">GCM10023336_52330</name>
</gene>
<name>A0ABP9L0B1_9ACTN</name>
<feature type="region of interest" description="Disordered" evidence="1">
    <location>
        <begin position="13"/>
        <end position="45"/>
    </location>
</feature>
<dbReference type="Proteomes" id="UP001500124">
    <property type="component" value="Unassembled WGS sequence"/>
</dbReference>
<evidence type="ECO:0000256" key="1">
    <source>
        <dbReference type="SAM" id="MobiDB-lite"/>
    </source>
</evidence>
<sequence length="144" mass="14723">MAWEEWEELKAAAAERHGTRMQLNQIPGDAGGSTGGNGTGRIRHTHGPWTRAAAVADDLDTSTAKSKADLALSHGGVAGSLGGLASLTALKAVLASWEKRLGAVRDECGALEPELRQVVVDMGEADQAVGAKADSVHVSGSGKG</sequence>
<comment type="caution">
    <text evidence="2">The sequence shown here is derived from an EMBL/GenBank/DDBJ whole genome shotgun (WGS) entry which is preliminary data.</text>
</comment>
<dbReference type="RefSeq" id="WP_345670530.1">
    <property type="nucleotide sequence ID" value="NZ_BAABKC010000080.1"/>
</dbReference>
<evidence type="ECO:0008006" key="4">
    <source>
        <dbReference type="Google" id="ProtNLM"/>
    </source>
</evidence>
<organism evidence="2 3">
    <name type="scientific">Streptomyces similanensis</name>
    <dbReference type="NCBI Taxonomy" id="1274988"/>
    <lineage>
        <taxon>Bacteria</taxon>
        <taxon>Bacillati</taxon>
        <taxon>Actinomycetota</taxon>
        <taxon>Actinomycetes</taxon>
        <taxon>Kitasatosporales</taxon>
        <taxon>Streptomycetaceae</taxon>
        <taxon>Streptomyces</taxon>
    </lineage>
</organism>
<dbReference type="EMBL" id="BAABKC010000080">
    <property type="protein sequence ID" value="GAA5068783.1"/>
    <property type="molecule type" value="Genomic_DNA"/>
</dbReference>
<evidence type="ECO:0000313" key="3">
    <source>
        <dbReference type="Proteomes" id="UP001500124"/>
    </source>
</evidence>
<reference evidence="3" key="1">
    <citation type="journal article" date="2019" name="Int. J. Syst. Evol. Microbiol.">
        <title>The Global Catalogue of Microorganisms (GCM) 10K type strain sequencing project: providing services to taxonomists for standard genome sequencing and annotation.</title>
        <authorList>
            <consortium name="The Broad Institute Genomics Platform"/>
            <consortium name="The Broad Institute Genome Sequencing Center for Infectious Disease"/>
            <person name="Wu L."/>
            <person name="Ma J."/>
        </authorList>
    </citation>
    <scope>NUCLEOTIDE SEQUENCE [LARGE SCALE GENOMIC DNA]</scope>
    <source>
        <strain evidence="3">JCM 18410</strain>
    </source>
</reference>
<proteinExistence type="predicted"/>
<protein>
    <recommendedName>
        <fullName evidence="4">Amino acid ABC transporter permease</fullName>
    </recommendedName>
</protein>
<accession>A0ABP9L0B1</accession>
<feature type="compositionally biased region" description="Gly residues" evidence="1">
    <location>
        <begin position="29"/>
        <end position="39"/>
    </location>
</feature>
<evidence type="ECO:0000313" key="2">
    <source>
        <dbReference type="EMBL" id="GAA5068783.1"/>
    </source>
</evidence>
<keyword evidence="3" id="KW-1185">Reference proteome</keyword>